<reference evidence="2 3" key="1">
    <citation type="submission" date="2020-08" db="EMBL/GenBank/DDBJ databases">
        <title>Genomic Encyclopedia of Type Strains, Phase IV (KMG-IV): sequencing the most valuable type-strain genomes for metagenomic binning, comparative biology and taxonomic classification.</title>
        <authorList>
            <person name="Goeker M."/>
        </authorList>
    </citation>
    <scope>NUCLEOTIDE SEQUENCE [LARGE SCALE GENOMIC DNA]</scope>
    <source>
        <strain evidence="2 3">DSM 23562</strain>
    </source>
</reference>
<comment type="caution">
    <text evidence="2">The sequence shown here is derived from an EMBL/GenBank/DDBJ whole genome shotgun (WGS) entry which is preliminary data.</text>
</comment>
<dbReference type="PANTHER" id="PTHR33352:SF2">
    <property type="entry name" value="SLL0995 PROTEIN"/>
    <property type="match status" value="1"/>
</dbReference>
<dbReference type="SUPFAM" id="SSF52980">
    <property type="entry name" value="Restriction endonuclease-like"/>
    <property type="match status" value="1"/>
</dbReference>
<dbReference type="Proteomes" id="UP000520814">
    <property type="component" value="Unassembled WGS sequence"/>
</dbReference>
<keyword evidence="3" id="KW-1185">Reference proteome</keyword>
<dbReference type="AlphaFoldDB" id="A0A7W9W9I7"/>
<organism evidence="2 3">
    <name type="scientific">Armatimonas rosea</name>
    <dbReference type="NCBI Taxonomy" id="685828"/>
    <lineage>
        <taxon>Bacteria</taxon>
        <taxon>Bacillati</taxon>
        <taxon>Armatimonadota</taxon>
        <taxon>Armatimonadia</taxon>
        <taxon>Armatimonadales</taxon>
        <taxon>Armatimonadaceae</taxon>
        <taxon>Armatimonas</taxon>
    </lineage>
</organism>
<gene>
    <name evidence="2" type="ORF">HNQ39_004458</name>
</gene>
<protein>
    <submittedName>
        <fullName evidence="2">Uma2 family endonuclease</fullName>
    </submittedName>
</protein>
<keyword evidence="2" id="KW-0255">Endonuclease</keyword>
<dbReference type="InterPro" id="IPR012296">
    <property type="entry name" value="Nuclease_put_TT1808"/>
</dbReference>
<keyword evidence="2" id="KW-0378">Hydrolase</keyword>
<evidence type="ECO:0000313" key="2">
    <source>
        <dbReference type="EMBL" id="MBB6052637.1"/>
    </source>
</evidence>
<evidence type="ECO:0000313" key="3">
    <source>
        <dbReference type="Proteomes" id="UP000520814"/>
    </source>
</evidence>
<evidence type="ECO:0000259" key="1">
    <source>
        <dbReference type="Pfam" id="PF05685"/>
    </source>
</evidence>
<keyword evidence="2" id="KW-0540">Nuclease</keyword>
<feature type="domain" description="Putative restriction endonuclease" evidence="1">
    <location>
        <begin position="11"/>
        <end position="150"/>
    </location>
</feature>
<accession>A0A7W9W9I7</accession>
<dbReference type="GO" id="GO:0004519">
    <property type="term" value="F:endonuclease activity"/>
    <property type="evidence" value="ECO:0007669"/>
    <property type="project" value="UniProtKB-KW"/>
</dbReference>
<dbReference type="PANTHER" id="PTHR33352">
    <property type="entry name" value="SLR1095 PROTEIN"/>
    <property type="match status" value="1"/>
</dbReference>
<sequence>MAETDAHRFLISNSVSALLWHFSSRSHEVYVSGNNFFYYKEGDPKARLSPDTYVVFGPEQRDRNSYKSWEEGDALPAVVFEFTSKKTQKEDVSDKMQTYEQLRIPEYFLFDPTGDYLKPSLRGYRMTPLGMYSPIAPQENGRLASEQLGLELAADGVRLRFFNPATGEFLPTLAEAQSEIARLRAELEQLRRTKND</sequence>
<dbReference type="CDD" id="cd06260">
    <property type="entry name" value="DUF820-like"/>
    <property type="match status" value="1"/>
</dbReference>
<dbReference type="EMBL" id="JACHGW010000004">
    <property type="protein sequence ID" value="MBB6052637.1"/>
    <property type="molecule type" value="Genomic_DNA"/>
</dbReference>
<proteinExistence type="predicted"/>
<dbReference type="InterPro" id="IPR011335">
    <property type="entry name" value="Restrct_endonuc-II-like"/>
</dbReference>
<dbReference type="InterPro" id="IPR008538">
    <property type="entry name" value="Uma2"/>
</dbReference>
<name>A0A7W9W9I7_ARMRO</name>
<dbReference type="Pfam" id="PF05685">
    <property type="entry name" value="Uma2"/>
    <property type="match status" value="1"/>
</dbReference>
<dbReference type="Gene3D" id="3.90.1570.10">
    <property type="entry name" value="tt1808, chain A"/>
    <property type="match status" value="1"/>
</dbReference>